<protein>
    <recommendedName>
        <fullName evidence="2">F-box domain-containing protein</fullName>
    </recommendedName>
</protein>
<dbReference type="SUPFAM" id="SSF81383">
    <property type="entry name" value="F-box domain"/>
    <property type="match status" value="1"/>
</dbReference>
<feature type="domain" description="F-box" evidence="2">
    <location>
        <begin position="46"/>
        <end position="98"/>
    </location>
</feature>
<dbReference type="PROSITE" id="PS50181">
    <property type="entry name" value="FBOX"/>
    <property type="match status" value="1"/>
</dbReference>
<feature type="region of interest" description="Disordered" evidence="1">
    <location>
        <begin position="1"/>
        <end position="37"/>
    </location>
</feature>
<dbReference type="EMBL" id="JAKJXO020000015">
    <property type="protein sequence ID" value="KAL1595770.1"/>
    <property type="molecule type" value="Genomic_DNA"/>
</dbReference>
<dbReference type="InterPro" id="IPR001810">
    <property type="entry name" value="F-box_dom"/>
</dbReference>
<gene>
    <name evidence="3" type="ORF">SLS60_009459</name>
</gene>
<name>A0ABR3QUE0_9PLEO</name>
<organism evidence="3 4">
    <name type="scientific">Paraconiothyrium brasiliense</name>
    <dbReference type="NCBI Taxonomy" id="300254"/>
    <lineage>
        <taxon>Eukaryota</taxon>
        <taxon>Fungi</taxon>
        <taxon>Dikarya</taxon>
        <taxon>Ascomycota</taxon>
        <taxon>Pezizomycotina</taxon>
        <taxon>Dothideomycetes</taxon>
        <taxon>Pleosporomycetidae</taxon>
        <taxon>Pleosporales</taxon>
        <taxon>Massarineae</taxon>
        <taxon>Didymosphaeriaceae</taxon>
        <taxon>Paraconiothyrium</taxon>
    </lineage>
</organism>
<proteinExistence type="predicted"/>
<dbReference type="CDD" id="cd09917">
    <property type="entry name" value="F-box_SF"/>
    <property type="match status" value="1"/>
</dbReference>
<evidence type="ECO:0000313" key="3">
    <source>
        <dbReference type="EMBL" id="KAL1595770.1"/>
    </source>
</evidence>
<feature type="compositionally biased region" description="Basic residues" evidence="1">
    <location>
        <begin position="25"/>
        <end position="37"/>
    </location>
</feature>
<accession>A0ABR3QUE0</accession>
<dbReference type="Proteomes" id="UP001521785">
    <property type="component" value="Unassembled WGS sequence"/>
</dbReference>
<evidence type="ECO:0000313" key="4">
    <source>
        <dbReference type="Proteomes" id="UP001521785"/>
    </source>
</evidence>
<reference evidence="3 4" key="1">
    <citation type="submission" date="2024-02" db="EMBL/GenBank/DDBJ databases">
        <title>De novo assembly and annotation of 12 fungi associated with fruit tree decline syndrome in Ontario, Canada.</title>
        <authorList>
            <person name="Sulman M."/>
            <person name="Ellouze W."/>
            <person name="Ilyukhin E."/>
        </authorList>
    </citation>
    <scope>NUCLEOTIDE SEQUENCE [LARGE SCALE GENOMIC DNA]</scope>
    <source>
        <strain evidence="3 4">M42-189</strain>
    </source>
</reference>
<dbReference type="InterPro" id="IPR036047">
    <property type="entry name" value="F-box-like_dom_sf"/>
</dbReference>
<sequence length="324" mass="37381">MPRHIAHDTDDEEPLDDKTAALQLRSKRTERQKKQRVKRERKRDAIISLTKLPTELIIESLTYLQPGEVLNFSNTNRRFRSLVDANSNVIGNAIIQQRYTLIAQCLVLPKLLAEVDASARPLLVAERRQEFLGIHRKPYQHLQPPDQHFVCTCLSCILAWNNLCVALDFAHWQTVLDTGEPLPMIPRGTTPEWNGELVRRNAQVVRAALQNPLWHARILEIHLDSTIRAIRRQSKNKGNKRKHVDMTDEDAARGTDAFLSKSGPLSLEFPYHRDNYYLLEAYLPNRYWKRSEERWIYGTAVSHERDLAYVLRGVMPGESKPLGA</sequence>
<comment type="caution">
    <text evidence="3">The sequence shown here is derived from an EMBL/GenBank/DDBJ whole genome shotgun (WGS) entry which is preliminary data.</text>
</comment>
<dbReference type="Pfam" id="PF00646">
    <property type="entry name" value="F-box"/>
    <property type="match status" value="1"/>
</dbReference>
<evidence type="ECO:0000256" key="1">
    <source>
        <dbReference type="SAM" id="MobiDB-lite"/>
    </source>
</evidence>
<keyword evidence="4" id="KW-1185">Reference proteome</keyword>
<evidence type="ECO:0000259" key="2">
    <source>
        <dbReference type="PROSITE" id="PS50181"/>
    </source>
</evidence>